<dbReference type="Pfam" id="PF03732">
    <property type="entry name" value="Retrotrans_gag"/>
    <property type="match status" value="1"/>
</dbReference>
<reference evidence="2" key="1">
    <citation type="journal article" date="2019" name="Sci. Rep.">
        <title>Draft genome of Tanacetum cinerariifolium, the natural source of mosquito coil.</title>
        <authorList>
            <person name="Yamashiro T."/>
            <person name="Shiraishi A."/>
            <person name="Satake H."/>
            <person name="Nakayama K."/>
        </authorList>
    </citation>
    <scope>NUCLEOTIDE SEQUENCE</scope>
</reference>
<dbReference type="PANTHER" id="PTHR33067:SF9">
    <property type="entry name" value="RNA-DIRECTED DNA POLYMERASE"/>
    <property type="match status" value="1"/>
</dbReference>
<proteinExistence type="predicted"/>
<protein>
    <recommendedName>
        <fullName evidence="1">Retrotransposon gag domain-containing protein</fullName>
    </recommendedName>
</protein>
<dbReference type="PANTHER" id="PTHR33067">
    <property type="entry name" value="RNA-DIRECTED DNA POLYMERASE-RELATED"/>
    <property type="match status" value="1"/>
</dbReference>
<dbReference type="AlphaFoldDB" id="A0A6L2P4Y3"/>
<dbReference type="InterPro" id="IPR005162">
    <property type="entry name" value="Retrotrans_gag_dom"/>
</dbReference>
<dbReference type="EMBL" id="BKCJ010010843">
    <property type="protein sequence ID" value="GEU93396.1"/>
    <property type="molecule type" value="Genomic_DNA"/>
</dbReference>
<comment type="caution">
    <text evidence="2">The sequence shown here is derived from an EMBL/GenBank/DDBJ whole genome shotgun (WGS) entry which is preliminary data.</text>
</comment>
<name>A0A6L2P4Y3_TANCI</name>
<evidence type="ECO:0000313" key="2">
    <source>
        <dbReference type="EMBL" id="GEU93396.1"/>
    </source>
</evidence>
<dbReference type="Gene3D" id="2.40.70.10">
    <property type="entry name" value="Acid Proteases"/>
    <property type="match status" value="1"/>
</dbReference>
<sequence length="303" mass="35484">MLVEMAYMTKRVPLGMVENVLVKIDKFLFLSDFMVIDMLNTRNETMILGRPFLATIYVKTDVFNKKHFRNKGDMVTFNMEKKIHNIATHVGKEQSSKKARMLKPDMNTLSAHFCKPVKQNCNGILKKKHKWGGLSFPDFLLVRHGDAHDNNVIWDSLRRQNRRVPYDQRNKKPQHQRIFYPPILDNNHFRHFLVTLENLFLMDDERMWAPDRVVALTLGFAITKPETANEFAIKDTENEAVRLIMFPLSLTGEAKSWLNELNEGTIETWDELRATFISQFFPPAPFDRLLRESKLSLNMKMNP</sequence>
<gene>
    <name evidence="2" type="ORF">Tci_065374</name>
</gene>
<accession>A0A6L2P4Y3</accession>
<dbReference type="InterPro" id="IPR021109">
    <property type="entry name" value="Peptidase_aspartic_dom_sf"/>
</dbReference>
<evidence type="ECO:0000259" key="1">
    <source>
        <dbReference type="Pfam" id="PF03732"/>
    </source>
</evidence>
<organism evidence="2">
    <name type="scientific">Tanacetum cinerariifolium</name>
    <name type="common">Dalmatian daisy</name>
    <name type="synonym">Chrysanthemum cinerariifolium</name>
    <dbReference type="NCBI Taxonomy" id="118510"/>
    <lineage>
        <taxon>Eukaryota</taxon>
        <taxon>Viridiplantae</taxon>
        <taxon>Streptophyta</taxon>
        <taxon>Embryophyta</taxon>
        <taxon>Tracheophyta</taxon>
        <taxon>Spermatophyta</taxon>
        <taxon>Magnoliopsida</taxon>
        <taxon>eudicotyledons</taxon>
        <taxon>Gunneridae</taxon>
        <taxon>Pentapetalae</taxon>
        <taxon>asterids</taxon>
        <taxon>campanulids</taxon>
        <taxon>Asterales</taxon>
        <taxon>Asteraceae</taxon>
        <taxon>Asteroideae</taxon>
        <taxon>Anthemideae</taxon>
        <taxon>Anthemidinae</taxon>
        <taxon>Tanacetum</taxon>
    </lineage>
</organism>
<feature type="domain" description="Retrotransposon gag" evidence="1">
    <location>
        <begin position="245"/>
        <end position="285"/>
    </location>
</feature>